<sequence>MTTQSFKKSNYKVRFPPVEGIEELGISGKGIIVNDDIKSWKFNRSIFLQTLTIPKFLRQVVELTKLHFQEMEKYWEFFDRGQDGGEEIQLVEWIHRLNTDFIFHITTGKRYYALASYHSSLLSSAKIVSEKSPEDQPHLSDITPEIIKESEILLSCINSYLISLNFFGLYPRFLRATLQRKRRDELLKKKEWLFGKLTEIVRERRKEIDEIPADEELNYDMLTTMITANTERDVYVIKKNMEKKLEGDERPLSDEEIVVNMTEAFVVRKRLLEELDTVFNAKTSDSSLTNEDISKLVYCEAIIKETARFDPVVPFFDRQSTDTDVVADYSWGPKTQFSVSIGRIHKKPKYWENPDQFNPDRFLQQNMKVEDKNTFLQFGTGLRYCPGHKVAMTEIKCLIALLYRKYDIELVDMNAPLDTSYNTIQRCSSLKIRVRRRNV</sequence>
<evidence type="ECO:0000313" key="2">
    <source>
        <dbReference type="Proteomes" id="UP000789525"/>
    </source>
</evidence>
<proteinExistence type="predicted"/>
<evidence type="ECO:0000313" key="1">
    <source>
        <dbReference type="EMBL" id="CAG8442468.1"/>
    </source>
</evidence>
<name>A0ACA9JYD6_9GLOM</name>
<reference evidence="1" key="1">
    <citation type="submission" date="2021-06" db="EMBL/GenBank/DDBJ databases">
        <authorList>
            <person name="Kallberg Y."/>
            <person name="Tangrot J."/>
            <person name="Rosling A."/>
        </authorList>
    </citation>
    <scope>NUCLEOTIDE SEQUENCE</scope>
    <source>
        <strain evidence="1">CL356</strain>
    </source>
</reference>
<keyword evidence="2" id="KW-1185">Reference proteome</keyword>
<accession>A0ACA9JYD6</accession>
<dbReference type="EMBL" id="CAJVPT010000305">
    <property type="protein sequence ID" value="CAG8442468.1"/>
    <property type="molecule type" value="Genomic_DNA"/>
</dbReference>
<organism evidence="1 2">
    <name type="scientific">Acaulospora colombiana</name>
    <dbReference type="NCBI Taxonomy" id="27376"/>
    <lineage>
        <taxon>Eukaryota</taxon>
        <taxon>Fungi</taxon>
        <taxon>Fungi incertae sedis</taxon>
        <taxon>Mucoromycota</taxon>
        <taxon>Glomeromycotina</taxon>
        <taxon>Glomeromycetes</taxon>
        <taxon>Diversisporales</taxon>
        <taxon>Acaulosporaceae</taxon>
        <taxon>Acaulospora</taxon>
    </lineage>
</organism>
<dbReference type="Proteomes" id="UP000789525">
    <property type="component" value="Unassembled WGS sequence"/>
</dbReference>
<gene>
    <name evidence="1" type="ORF">ACOLOM_LOCUS320</name>
</gene>
<comment type="caution">
    <text evidence="1">The sequence shown here is derived from an EMBL/GenBank/DDBJ whole genome shotgun (WGS) entry which is preliminary data.</text>
</comment>
<protein>
    <submittedName>
        <fullName evidence="1">5656_t:CDS:1</fullName>
    </submittedName>
</protein>